<evidence type="ECO:0000313" key="2">
    <source>
        <dbReference type="Proteomes" id="UP000563601"/>
    </source>
</evidence>
<name>A0AA89PC48_9GAMM</name>
<comment type="caution">
    <text evidence="1">The sequence shown here is derived from an EMBL/GenBank/DDBJ whole genome shotgun (WGS) entry which is preliminary data.</text>
</comment>
<protein>
    <submittedName>
        <fullName evidence="1">Uncharacterized protein</fullName>
    </submittedName>
</protein>
<proteinExistence type="predicted"/>
<evidence type="ECO:0000313" key="1">
    <source>
        <dbReference type="EMBL" id="MBB5212145.1"/>
    </source>
</evidence>
<dbReference type="EMBL" id="JACHHR010000003">
    <property type="protein sequence ID" value="MBB5212145.1"/>
    <property type="molecule type" value="Genomic_DNA"/>
</dbReference>
<sequence length="57" mass="6489">MSYPVGVATLGPVTKRARSVAKLHKNPYNRDPGWPGTAFYHIQRHPQLIAEFLWNPC</sequence>
<dbReference type="AlphaFoldDB" id="A0AA89PC48"/>
<organism evidence="1 2">
    <name type="scientific">Microbulbifer hydrolyticus</name>
    <dbReference type="NCBI Taxonomy" id="48074"/>
    <lineage>
        <taxon>Bacteria</taxon>
        <taxon>Pseudomonadati</taxon>
        <taxon>Pseudomonadota</taxon>
        <taxon>Gammaproteobacteria</taxon>
        <taxon>Cellvibrionales</taxon>
        <taxon>Microbulbiferaceae</taxon>
        <taxon>Microbulbifer</taxon>
    </lineage>
</organism>
<reference evidence="1 2" key="1">
    <citation type="submission" date="2020-08" db="EMBL/GenBank/DDBJ databases">
        <title>Genomic Encyclopedia of Type Strains, Phase IV (KMG-IV): sequencing the most valuable type-strain genomes for metagenomic binning, comparative biology and taxonomic classification.</title>
        <authorList>
            <person name="Goeker M."/>
        </authorList>
    </citation>
    <scope>NUCLEOTIDE SEQUENCE [LARGE SCALE GENOMIC DNA]</scope>
    <source>
        <strain evidence="1 2">DSM 11525</strain>
    </source>
</reference>
<gene>
    <name evidence="1" type="ORF">HNQ53_002370</name>
</gene>
<dbReference type="Proteomes" id="UP000563601">
    <property type="component" value="Unassembled WGS sequence"/>
</dbReference>
<accession>A0AA89PC48</accession>